<feature type="chain" id="PRO_5046210773" description="Low molecular weight antigen MTB12-like C-terminal domain-containing protein" evidence="3">
    <location>
        <begin position="21"/>
        <end position="170"/>
    </location>
</feature>
<evidence type="ECO:0000256" key="1">
    <source>
        <dbReference type="ARBA" id="ARBA00022729"/>
    </source>
</evidence>
<dbReference type="EMBL" id="CP097320">
    <property type="protein sequence ID" value="UQX09387.1"/>
    <property type="molecule type" value="Genomic_DNA"/>
</dbReference>
<reference evidence="5" key="1">
    <citation type="submission" date="2022-05" db="EMBL/GenBank/DDBJ databases">
        <title>A methanotrophic Mycobacterium dominates a cave microbial ecosystem.</title>
        <authorList>
            <person name="Van Spanning R.J.M."/>
            <person name="Guan Q."/>
            <person name="Melkonian C."/>
            <person name="Gallant J."/>
            <person name="Polerecky L."/>
            <person name="Flot J.-F."/>
            <person name="Brandt B.W."/>
            <person name="Braster M."/>
            <person name="Iturbe Espinoza P."/>
            <person name="Aerts J."/>
            <person name="Meima-Franke M."/>
            <person name="Piersma S.R."/>
            <person name="Bunduc C."/>
            <person name="Ummels R."/>
            <person name="Pain A."/>
            <person name="Fleming E.J."/>
            <person name="van der Wel N."/>
            <person name="Gherman V.D."/>
            <person name="Sarbu S.M."/>
            <person name="Bodelier P.L.E."/>
            <person name="Bitter W."/>
        </authorList>
    </citation>
    <scope>NUCLEOTIDE SEQUENCE</scope>
    <source>
        <strain evidence="5">Sulfur Cave</strain>
    </source>
</reference>
<dbReference type="Proteomes" id="UP001056610">
    <property type="component" value="Chromosome"/>
</dbReference>
<evidence type="ECO:0000256" key="3">
    <source>
        <dbReference type="SAM" id="SignalP"/>
    </source>
</evidence>
<evidence type="ECO:0000313" key="5">
    <source>
        <dbReference type="EMBL" id="UQX09387.1"/>
    </source>
</evidence>
<sequence>MTLKSLATGVAAIAAIGAAAADVTCVASVTATLPAVAPVVFSAPLPLDPVPPGADLPTLDVLIGLLNSLQDPSVPFASKSNLVEGGVGGVEGHYADKKLQQAAARGSLPLTFNITNIAPAGPAAASASVTASGPHLAPTTENITFVDQGGWKLSRTSAMTLIKSVQSAGG</sequence>
<feature type="signal peptide" evidence="3">
    <location>
        <begin position="1"/>
        <end position="20"/>
    </location>
</feature>
<comment type="similarity">
    <text evidence="2">Belongs to the MTB12 family.</text>
</comment>
<accession>A0ABY4QEF9</accession>
<evidence type="ECO:0000259" key="4">
    <source>
        <dbReference type="Pfam" id="PF26580"/>
    </source>
</evidence>
<dbReference type="RefSeq" id="WP_219067737.1">
    <property type="nucleotide sequence ID" value="NZ_CAJUXY010000024.1"/>
</dbReference>
<evidence type="ECO:0000313" key="6">
    <source>
        <dbReference type="Proteomes" id="UP001056610"/>
    </source>
</evidence>
<organism evidence="5 6">
    <name type="scientific">Candidatus Mycobacterium methanotrophicum</name>
    <dbReference type="NCBI Taxonomy" id="2943498"/>
    <lineage>
        <taxon>Bacteria</taxon>
        <taxon>Bacillati</taxon>
        <taxon>Actinomycetota</taxon>
        <taxon>Actinomycetes</taxon>
        <taxon>Mycobacteriales</taxon>
        <taxon>Mycobacteriaceae</taxon>
        <taxon>Mycobacterium</taxon>
    </lineage>
</organism>
<dbReference type="Pfam" id="PF26580">
    <property type="entry name" value="Mtb12_C"/>
    <property type="match status" value="1"/>
</dbReference>
<feature type="domain" description="Low molecular weight antigen MTB12-like C-terminal" evidence="4">
    <location>
        <begin position="56"/>
        <end position="167"/>
    </location>
</feature>
<keyword evidence="6" id="KW-1185">Reference proteome</keyword>
<name>A0ABY4QEF9_9MYCO</name>
<protein>
    <recommendedName>
        <fullName evidence="4">Low molecular weight antigen MTB12-like C-terminal domain-containing protein</fullName>
    </recommendedName>
</protein>
<evidence type="ECO:0000256" key="2">
    <source>
        <dbReference type="ARBA" id="ARBA00093774"/>
    </source>
</evidence>
<gene>
    <name evidence="5" type="ORF">M5I08_13200</name>
</gene>
<dbReference type="InterPro" id="IPR058644">
    <property type="entry name" value="Mtb12-like_C"/>
</dbReference>
<keyword evidence="1 3" id="KW-0732">Signal</keyword>
<proteinExistence type="inferred from homology"/>